<evidence type="ECO:0000313" key="2">
    <source>
        <dbReference type="EMBL" id="KIO32394.1"/>
    </source>
</evidence>
<protein>
    <recommendedName>
        <fullName evidence="1">F-box domain-containing protein</fullName>
    </recommendedName>
</protein>
<proteinExistence type="predicted"/>
<accession>A0A0C3QV17</accession>
<dbReference type="Gene3D" id="3.80.10.10">
    <property type="entry name" value="Ribonuclease Inhibitor"/>
    <property type="match status" value="1"/>
</dbReference>
<dbReference type="Pfam" id="PF12937">
    <property type="entry name" value="F-box-like"/>
    <property type="match status" value="1"/>
</dbReference>
<dbReference type="InterPro" id="IPR036047">
    <property type="entry name" value="F-box-like_dom_sf"/>
</dbReference>
<dbReference type="OrthoDB" id="2447803at2759"/>
<feature type="domain" description="F-box" evidence="1">
    <location>
        <begin position="215"/>
        <end position="252"/>
    </location>
</feature>
<gene>
    <name evidence="2" type="ORF">M407DRAFT_214358</name>
</gene>
<dbReference type="CDD" id="cd09917">
    <property type="entry name" value="F-box_SF"/>
    <property type="match status" value="1"/>
</dbReference>
<dbReference type="Proteomes" id="UP000054248">
    <property type="component" value="Unassembled WGS sequence"/>
</dbReference>
<reference evidence="3" key="2">
    <citation type="submission" date="2015-01" db="EMBL/GenBank/DDBJ databases">
        <title>Evolutionary Origins and Diversification of the Mycorrhizal Mutualists.</title>
        <authorList>
            <consortium name="DOE Joint Genome Institute"/>
            <consortium name="Mycorrhizal Genomics Consortium"/>
            <person name="Kohler A."/>
            <person name="Kuo A."/>
            <person name="Nagy L.G."/>
            <person name="Floudas D."/>
            <person name="Copeland A."/>
            <person name="Barry K.W."/>
            <person name="Cichocki N."/>
            <person name="Veneault-Fourrey C."/>
            <person name="LaButti K."/>
            <person name="Lindquist E.A."/>
            <person name="Lipzen A."/>
            <person name="Lundell T."/>
            <person name="Morin E."/>
            <person name="Murat C."/>
            <person name="Riley R."/>
            <person name="Ohm R."/>
            <person name="Sun H."/>
            <person name="Tunlid A."/>
            <person name="Henrissat B."/>
            <person name="Grigoriev I.V."/>
            <person name="Hibbett D.S."/>
            <person name="Martin F."/>
        </authorList>
    </citation>
    <scope>NUCLEOTIDE SEQUENCE [LARGE SCALE GENOMIC DNA]</scope>
    <source>
        <strain evidence="3">MUT 4182</strain>
    </source>
</reference>
<dbReference type="SUPFAM" id="SSF52047">
    <property type="entry name" value="RNI-like"/>
    <property type="match status" value="1"/>
</dbReference>
<dbReference type="STRING" id="1051891.A0A0C3QV17"/>
<sequence length="739" mass="82589">MKTSHLAELRNSQAAVAPEALAAMLSKRESIIALFPKLLEKSIYTDGWTQIGYKSLGQRRCWLKTVTWLLAAQKPAAGTLDEWWNAWSGWSRAPRGADVPVCIAALARPAIDGFQRIKVMSGQTNETLSVEDDSRRIESLGHRWIWGSMESAVGDQARSSPRTRPDCLSFAIHQRSLSTSMAGKKRRTSTTTTKTSVAVEMRSTKKTRADPLAVPELLTNVLSFATHSTLASCALVCKQWSEVALARLWRHLESVFPLLELVMDLELPRNWELNVPDALQTLSSKLSKTDWSRFQYYSGRIRSLTYNYRKNYRPNSTTPGLAPEAIAMLCLHLPSRLDVFPHLETLSWATDGSVAPILPFLTPQVKSLDVELMGDSQSVDDFFHALAGRTPNLETFTLKTIIPAIDVEASLLKTISTWKTLKTLTVPPHYLRPSIMNAVASLPNLTLLDQQYTHHPPYDEVAMLQELPKNAFPKLQIFGFNSNPVFAQRLVQNHPALFTKLTDIIIDSSSGVSEEEVSGLAHHLGRECTGLVRISLNFCLGLIPQTEETSPLSFRVLESLFPCRKLKMLEIGHPYPLTINEMDVERMAAAWPNMEVFNVGNEPDLSLPIPGDMGNSFSILSTFARHFPEMETLGLFFAKDQSLRFSGDLYPEFEFHRLESLSVGVSAVPGGCSQETGFLIASLCMVLPTIELGVSNWYVGTECSEWAEYRRQWEETDKSLELAMRTKIASRAKPSRAQS</sequence>
<dbReference type="AlphaFoldDB" id="A0A0C3QV17"/>
<dbReference type="SUPFAM" id="SSF81383">
    <property type="entry name" value="F-box domain"/>
    <property type="match status" value="1"/>
</dbReference>
<dbReference type="Gene3D" id="1.20.1280.50">
    <property type="match status" value="1"/>
</dbReference>
<dbReference type="HOGENOM" id="CLU_021164_5_1_1"/>
<name>A0A0C3QV17_9AGAM</name>
<reference evidence="2 3" key="1">
    <citation type="submission" date="2014-04" db="EMBL/GenBank/DDBJ databases">
        <authorList>
            <consortium name="DOE Joint Genome Institute"/>
            <person name="Kuo A."/>
            <person name="Girlanda M."/>
            <person name="Perotto S."/>
            <person name="Kohler A."/>
            <person name="Nagy L.G."/>
            <person name="Floudas D."/>
            <person name="Copeland A."/>
            <person name="Barry K.W."/>
            <person name="Cichocki N."/>
            <person name="Veneault-Fourrey C."/>
            <person name="LaButti K."/>
            <person name="Lindquist E.A."/>
            <person name="Lipzen A."/>
            <person name="Lundell T."/>
            <person name="Morin E."/>
            <person name="Murat C."/>
            <person name="Sun H."/>
            <person name="Tunlid A."/>
            <person name="Henrissat B."/>
            <person name="Grigoriev I.V."/>
            <person name="Hibbett D.S."/>
            <person name="Martin F."/>
            <person name="Nordberg H.P."/>
            <person name="Cantor M.N."/>
            <person name="Hua S.X."/>
        </authorList>
    </citation>
    <scope>NUCLEOTIDE SEQUENCE [LARGE SCALE GENOMIC DNA]</scope>
    <source>
        <strain evidence="2 3">MUT 4182</strain>
    </source>
</reference>
<dbReference type="InterPro" id="IPR001810">
    <property type="entry name" value="F-box_dom"/>
</dbReference>
<keyword evidence="3" id="KW-1185">Reference proteome</keyword>
<dbReference type="EMBL" id="KN822955">
    <property type="protein sequence ID" value="KIO32394.1"/>
    <property type="molecule type" value="Genomic_DNA"/>
</dbReference>
<dbReference type="InterPro" id="IPR032675">
    <property type="entry name" value="LRR_dom_sf"/>
</dbReference>
<evidence type="ECO:0000259" key="1">
    <source>
        <dbReference type="Pfam" id="PF12937"/>
    </source>
</evidence>
<evidence type="ECO:0000313" key="3">
    <source>
        <dbReference type="Proteomes" id="UP000054248"/>
    </source>
</evidence>
<organism evidence="2 3">
    <name type="scientific">Tulasnella calospora MUT 4182</name>
    <dbReference type="NCBI Taxonomy" id="1051891"/>
    <lineage>
        <taxon>Eukaryota</taxon>
        <taxon>Fungi</taxon>
        <taxon>Dikarya</taxon>
        <taxon>Basidiomycota</taxon>
        <taxon>Agaricomycotina</taxon>
        <taxon>Agaricomycetes</taxon>
        <taxon>Cantharellales</taxon>
        <taxon>Tulasnellaceae</taxon>
        <taxon>Tulasnella</taxon>
    </lineage>
</organism>